<evidence type="ECO:0000256" key="4">
    <source>
        <dbReference type="ARBA" id="ARBA00022692"/>
    </source>
</evidence>
<organism evidence="9 10">
    <name type="scientific">Sphingobium psychrophilum</name>
    <dbReference type="NCBI Taxonomy" id="2728834"/>
    <lineage>
        <taxon>Bacteria</taxon>
        <taxon>Pseudomonadati</taxon>
        <taxon>Pseudomonadota</taxon>
        <taxon>Alphaproteobacteria</taxon>
        <taxon>Sphingomonadales</taxon>
        <taxon>Sphingomonadaceae</taxon>
        <taxon>Sphingobium</taxon>
    </lineage>
</organism>
<keyword evidence="3" id="KW-1003">Cell membrane</keyword>
<feature type="transmembrane region" description="Helical" evidence="7">
    <location>
        <begin position="317"/>
        <end position="336"/>
    </location>
</feature>
<dbReference type="GO" id="GO:0005886">
    <property type="term" value="C:plasma membrane"/>
    <property type="evidence" value="ECO:0007669"/>
    <property type="project" value="UniProtKB-SubCell"/>
</dbReference>
<keyword evidence="10" id="KW-1185">Reference proteome</keyword>
<protein>
    <submittedName>
        <fullName evidence="9">MHS family MFS transporter</fullName>
    </submittedName>
</protein>
<feature type="transmembrane region" description="Helical" evidence="7">
    <location>
        <begin position="458"/>
        <end position="483"/>
    </location>
</feature>
<keyword evidence="4 7" id="KW-0812">Transmembrane</keyword>
<dbReference type="PANTHER" id="PTHR43045:SF7">
    <property type="entry name" value="MAJOR FACILITATOR SUPERFAMILY TRANSPORTER"/>
    <property type="match status" value="1"/>
</dbReference>
<feature type="transmembrane region" description="Helical" evidence="7">
    <location>
        <begin position="61"/>
        <end position="82"/>
    </location>
</feature>
<reference evidence="9 10" key="1">
    <citation type="submission" date="2020-04" db="EMBL/GenBank/DDBJ databases">
        <title>Sphingobium sp. AR-3-1 isolated from Arctic soil.</title>
        <authorList>
            <person name="Dahal R.H."/>
            <person name="Chaudhary D.K."/>
        </authorList>
    </citation>
    <scope>NUCLEOTIDE SEQUENCE [LARGE SCALE GENOMIC DNA]</scope>
    <source>
        <strain evidence="9 10">AR-3-1</strain>
    </source>
</reference>
<proteinExistence type="predicted"/>
<evidence type="ECO:0000313" key="9">
    <source>
        <dbReference type="EMBL" id="NML12690.1"/>
    </source>
</evidence>
<comment type="caution">
    <text evidence="9">The sequence shown here is derived from an EMBL/GenBank/DDBJ whole genome shotgun (WGS) entry which is preliminary data.</text>
</comment>
<dbReference type="RefSeq" id="WP_169575035.1">
    <property type="nucleotide sequence ID" value="NZ_JABBFV010000024.1"/>
</dbReference>
<evidence type="ECO:0000256" key="3">
    <source>
        <dbReference type="ARBA" id="ARBA00022475"/>
    </source>
</evidence>
<feature type="transmembrane region" description="Helical" evidence="7">
    <location>
        <begin position="287"/>
        <end position="308"/>
    </location>
</feature>
<feature type="transmembrane region" description="Helical" evidence="7">
    <location>
        <begin position="528"/>
        <end position="546"/>
    </location>
</feature>
<evidence type="ECO:0000256" key="1">
    <source>
        <dbReference type="ARBA" id="ARBA00004651"/>
    </source>
</evidence>
<dbReference type="Proteomes" id="UP000519023">
    <property type="component" value="Unassembled WGS sequence"/>
</dbReference>
<comment type="subcellular location">
    <subcellularLocation>
        <location evidence="1">Cell membrane</location>
        <topology evidence="1">Multi-pass membrane protein</topology>
    </subcellularLocation>
</comment>
<dbReference type="PANTHER" id="PTHR43045">
    <property type="entry name" value="SHIKIMATE TRANSPORTER"/>
    <property type="match status" value="1"/>
</dbReference>
<gene>
    <name evidence="9" type="ORF">HHL08_21580</name>
</gene>
<dbReference type="AlphaFoldDB" id="A0A7X9WZB3"/>
<dbReference type="PROSITE" id="PS50850">
    <property type="entry name" value="MFS"/>
    <property type="match status" value="1"/>
</dbReference>
<feature type="transmembrane region" description="Helical" evidence="7">
    <location>
        <begin position="159"/>
        <end position="182"/>
    </location>
</feature>
<dbReference type="InterPro" id="IPR020846">
    <property type="entry name" value="MFS_dom"/>
</dbReference>
<dbReference type="SUPFAM" id="SSF103473">
    <property type="entry name" value="MFS general substrate transporter"/>
    <property type="match status" value="1"/>
</dbReference>
<keyword evidence="6 7" id="KW-0472">Membrane</keyword>
<name>A0A7X9WZB3_9SPHN</name>
<dbReference type="InterPro" id="IPR036259">
    <property type="entry name" value="MFS_trans_sf"/>
</dbReference>
<keyword evidence="2" id="KW-0813">Transport</keyword>
<evidence type="ECO:0000256" key="5">
    <source>
        <dbReference type="ARBA" id="ARBA00022989"/>
    </source>
</evidence>
<dbReference type="EMBL" id="JABBFV010000024">
    <property type="protein sequence ID" value="NML12690.1"/>
    <property type="molecule type" value="Genomic_DNA"/>
</dbReference>
<keyword evidence="5 7" id="KW-1133">Transmembrane helix</keyword>
<feature type="transmembrane region" description="Helical" evidence="7">
    <location>
        <begin position="194"/>
        <end position="217"/>
    </location>
</feature>
<dbReference type="Pfam" id="PF00083">
    <property type="entry name" value="Sugar_tr"/>
    <property type="match status" value="2"/>
</dbReference>
<feature type="transmembrane region" description="Helical" evidence="7">
    <location>
        <begin position="504"/>
        <end position="522"/>
    </location>
</feature>
<evidence type="ECO:0000256" key="7">
    <source>
        <dbReference type="SAM" id="Phobius"/>
    </source>
</evidence>
<feature type="transmembrane region" description="Helical" evidence="7">
    <location>
        <begin position="247"/>
        <end position="267"/>
    </location>
</feature>
<evidence type="ECO:0000256" key="6">
    <source>
        <dbReference type="ARBA" id="ARBA00023136"/>
    </source>
</evidence>
<dbReference type="Gene3D" id="1.20.1250.20">
    <property type="entry name" value="MFS general substrate transporter like domains"/>
    <property type="match status" value="2"/>
</dbReference>
<dbReference type="GO" id="GO:0022857">
    <property type="term" value="F:transmembrane transporter activity"/>
    <property type="evidence" value="ECO:0007669"/>
    <property type="project" value="InterPro"/>
</dbReference>
<dbReference type="FunFam" id="1.20.1250.20:FF:000001">
    <property type="entry name" value="Dicarboxylate MFS transporter"/>
    <property type="match status" value="1"/>
</dbReference>
<dbReference type="InterPro" id="IPR005828">
    <property type="entry name" value="MFS_sugar_transport-like"/>
</dbReference>
<feature type="transmembrane region" description="Helical" evidence="7">
    <location>
        <begin position="94"/>
        <end position="112"/>
    </location>
</feature>
<accession>A0A7X9WZB3</accession>
<evidence type="ECO:0000259" key="8">
    <source>
        <dbReference type="PROSITE" id="PS50850"/>
    </source>
</evidence>
<sequence>MATTYEDGRPKHSVTGQNEKLVIAASSLGTVFEWYDFYLYGLLATYISAQFFSGVNETTGFIFALAAFAAGFAVRPFGAIVFGRIGDMVGRKNTFLVTMGIMGLSTFAVGVLPNYASIGVAAPVILLVLRLAQGLALGGEYGGAATYVAEHAPEGKRGLYTSWIQTTATFGLFAALLVVIGFRYGLGEEAFAAWGWRLPFLISILLLGVSMWIRLQLNESPVFQKMKDEGTTSKAPLTEAFGKWGNLRWVIIALLGAVMGQAVVWYAGQFYALFFLEKTLRVDGATANILIAIALALATPFFVFFGWLSDKIGRKPIILGGCALAAMTYFPLFGALTNAANPALAAAQASAPVTIVAHGEECSFQFDPVGKNKFDRSSCDVAKTFMAKTGVSYDNVEAAAGTPAVVRIGAASFTAPNAATLAGADKTAAIATYQDQLKAGLAQAGYPAKADTAKINKVAVVAILWALAMLVTMVYGPIAAMLVELFPSRIRYTSMSLPYHIGNGWFGGFLPTTAFAMVAATGNIYYGLWYPVVIAAATVVIGLLFLPETFRRNIDD</sequence>
<evidence type="ECO:0000313" key="10">
    <source>
        <dbReference type="Proteomes" id="UP000519023"/>
    </source>
</evidence>
<evidence type="ECO:0000256" key="2">
    <source>
        <dbReference type="ARBA" id="ARBA00022448"/>
    </source>
</evidence>
<feature type="domain" description="Major facilitator superfamily (MFS) profile" evidence="8">
    <location>
        <begin position="22"/>
        <end position="554"/>
    </location>
</feature>